<dbReference type="PANTHER" id="PTHR42647">
    <property type="entry name" value="SBP (S-RIBONUCLEASE BINDING PROTEIN) FAMILY PROTEIN"/>
    <property type="match status" value="1"/>
</dbReference>
<keyword evidence="3" id="KW-0862">Zinc</keyword>
<comment type="caution">
    <text evidence="5">The sequence shown here is derived from an EMBL/GenBank/DDBJ whole genome shotgun (WGS) entry which is preliminary data.</text>
</comment>
<dbReference type="Proteomes" id="UP000436088">
    <property type="component" value="Unassembled WGS sequence"/>
</dbReference>
<keyword evidence="1" id="KW-0479">Metal-binding</keyword>
<dbReference type="PANTHER" id="PTHR42647:SF9">
    <property type="entry name" value="S-RIBONUCLEASE BINDING PROTEIN SBP1-RELATED"/>
    <property type="match status" value="1"/>
</dbReference>
<organism evidence="5 6">
    <name type="scientific">Hibiscus syriacus</name>
    <name type="common">Rose of Sharon</name>
    <dbReference type="NCBI Taxonomy" id="106335"/>
    <lineage>
        <taxon>Eukaryota</taxon>
        <taxon>Viridiplantae</taxon>
        <taxon>Streptophyta</taxon>
        <taxon>Embryophyta</taxon>
        <taxon>Tracheophyta</taxon>
        <taxon>Spermatophyta</taxon>
        <taxon>Magnoliopsida</taxon>
        <taxon>eudicotyledons</taxon>
        <taxon>Gunneridae</taxon>
        <taxon>Pentapetalae</taxon>
        <taxon>rosids</taxon>
        <taxon>malvids</taxon>
        <taxon>Malvales</taxon>
        <taxon>Malvaceae</taxon>
        <taxon>Malvoideae</taxon>
        <taxon>Hibiscus</taxon>
    </lineage>
</organism>
<feature type="compositionally biased region" description="Polar residues" evidence="4">
    <location>
        <begin position="29"/>
        <end position="48"/>
    </location>
</feature>
<sequence>MLGGNNGNPVLPIFLDENHLQYQNQTNASNQLQGSGISPSIPNPNAVSTGLRLSYDDDDERNSTVTSGSGSMAHGPSMILSLGDNIRSELDRQKQEFDQYIKIQEEHLTKGIRDMKQKHVASFAAIEKGISKKLREKDIELETVNNKNRGLVERIKQVTAEVQNWHYRAKYNESVVNLLKSNLQQVISQGPQQVKEGFGDSEVDDAASYIDPDNFSVPLSVLQKAFPVPRRNTLFAELAKPRRYPF</sequence>
<accession>A0A6A3D8R8</accession>
<reference evidence="5" key="1">
    <citation type="submission" date="2019-09" db="EMBL/GenBank/DDBJ databases">
        <title>Draft genome information of white flower Hibiscus syriacus.</title>
        <authorList>
            <person name="Kim Y.-M."/>
        </authorList>
    </citation>
    <scope>NUCLEOTIDE SEQUENCE [LARGE SCALE GENOMIC DNA]</scope>
    <source>
        <strain evidence="5">YM2019G1</strain>
    </source>
</reference>
<dbReference type="AlphaFoldDB" id="A0A6A3D8R8"/>
<proteinExistence type="predicted"/>
<evidence type="ECO:0000256" key="2">
    <source>
        <dbReference type="ARBA" id="ARBA00022771"/>
    </source>
</evidence>
<evidence type="ECO:0000313" key="6">
    <source>
        <dbReference type="Proteomes" id="UP000436088"/>
    </source>
</evidence>
<dbReference type="EMBL" id="VEPZ02000001">
    <property type="protein sequence ID" value="KAE8736348.1"/>
    <property type="molecule type" value="Genomic_DNA"/>
</dbReference>
<evidence type="ECO:0000256" key="1">
    <source>
        <dbReference type="ARBA" id="ARBA00022723"/>
    </source>
</evidence>
<evidence type="ECO:0000256" key="4">
    <source>
        <dbReference type="SAM" id="MobiDB-lite"/>
    </source>
</evidence>
<keyword evidence="6" id="KW-1185">Reference proteome</keyword>
<name>A0A6A3D8R8_HIBSY</name>
<feature type="region of interest" description="Disordered" evidence="4">
    <location>
        <begin position="29"/>
        <end position="78"/>
    </location>
</feature>
<gene>
    <name evidence="5" type="ORF">F3Y22_tig00000002pilonHSYRG00074</name>
</gene>
<keyword evidence="2" id="KW-0863">Zinc-finger</keyword>
<evidence type="ECO:0000256" key="3">
    <source>
        <dbReference type="ARBA" id="ARBA00022833"/>
    </source>
</evidence>
<evidence type="ECO:0000313" key="5">
    <source>
        <dbReference type="EMBL" id="KAE8736348.1"/>
    </source>
</evidence>
<dbReference type="GO" id="GO:0004842">
    <property type="term" value="F:ubiquitin-protein transferase activity"/>
    <property type="evidence" value="ECO:0007669"/>
    <property type="project" value="TreeGrafter"/>
</dbReference>
<protein>
    <submittedName>
        <fullName evidence="5">ATP binding protein</fullName>
    </submittedName>
</protein>
<dbReference type="GO" id="GO:0008270">
    <property type="term" value="F:zinc ion binding"/>
    <property type="evidence" value="ECO:0007669"/>
    <property type="project" value="UniProtKB-KW"/>
</dbReference>